<feature type="region of interest" description="Disordered" evidence="1">
    <location>
        <begin position="566"/>
        <end position="609"/>
    </location>
</feature>
<accession>A0A917VY39</accession>
<proteinExistence type="predicted"/>
<sequence length="609" mass="67082">MMPNIKKGSYMSNLLVYLAGKGRANEHRDQRVIAGDVVVEAIYGGRPLSTMQAAELARLLDSPRQLILRGAPVPAVDRAKAQVLMDRGLPRAEAIAEATSDQNTWHCSLSLAPEEGTLSDETWRAIAHDFMAEMGFAHRDDGVPDNRWSAIHHGLNAGGGDHIHIAMAVVRSDGSCASLYRDHVRAQRACNRLEHKYGLQVLASREEGGTERATTPAERARQERVGAPETDREAMERRVRAVAAAAGSEAEWLRELRAVGILPRPRWEKGGQEVIGGYKVEMRPQRNADGKLEKALSFSGGYLAKDLTLPALRHWAGWDQSPQAQSEALAEWRKGVDQFGRPKIGSELDERRVIDELARFSAHARTIPAADRDEWCRAASQASGMFAALSVNTERSPGPVHQLARQLGRAGDQPASQRRLRIPTGPQRERERGLRQISRWLWATQSPVTANAALLYALTDCLLAVQETLAAGDKERLAAAMAFKARQSLTEIHMRRAGIDPKREYDRSDGSPAWVSAMRANAMVDRGPAGEIEPELALASQAWQARRSALAGRSGYDAVDEFGHITRKASDRKTAPRPTKSSVVGQRAGGVRGRPRPRPEQQSDRDFDR</sequence>
<evidence type="ECO:0000256" key="1">
    <source>
        <dbReference type="SAM" id="MobiDB-lite"/>
    </source>
</evidence>
<evidence type="ECO:0000313" key="4">
    <source>
        <dbReference type="Proteomes" id="UP000638263"/>
    </source>
</evidence>
<protein>
    <recommendedName>
        <fullName evidence="2">MobA/VirD2-like nuclease domain-containing protein</fullName>
    </recommendedName>
</protein>
<dbReference type="EMBL" id="BMMH01000035">
    <property type="protein sequence ID" value="GGL44102.1"/>
    <property type="molecule type" value="Genomic_DNA"/>
</dbReference>
<organism evidence="3 4">
    <name type="scientific">Nocardia jinanensis</name>
    <dbReference type="NCBI Taxonomy" id="382504"/>
    <lineage>
        <taxon>Bacteria</taxon>
        <taxon>Bacillati</taxon>
        <taxon>Actinomycetota</taxon>
        <taxon>Actinomycetes</taxon>
        <taxon>Mycobacteriales</taxon>
        <taxon>Nocardiaceae</taxon>
        <taxon>Nocardia</taxon>
    </lineage>
</organism>
<gene>
    <name evidence="3" type="ORF">GCM10011588_68520</name>
</gene>
<evidence type="ECO:0000259" key="2">
    <source>
        <dbReference type="Pfam" id="PF03432"/>
    </source>
</evidence>
<dbReference type="RefSeq" id="WP_063000617.1">
    <property type="nucleotide sequence ID" value="NZ_BMMH01000035.1"/>
</dbReference>
<comment type="caution">
    <text evidence="3">The sequence shown here is derived from an EMBL/GenBank/DDBJ whole genome shotgun (WGS) entry which is preliminary data.</text>
</comment>
<feature type="domain" description="MobA/VirD2-like nuclease" evidence="2">
    <location>
        <begin position="99"/>
        <end position="199"/>
    </location>
</feature>
<keyword evidence="4" id="KW-1185">Reference proteome</keyword>
<dbReference type="Proteomes" id="UP000638263">
    <property type="component" value="Unassembled WGS sequence"/>
</dbReference>
<evidence type="ECO:0000313" key="3">
    <source>
        <dbReference type="EMBL" id="GGL44102.1"/>
    </source>
</evidence>
<name>A0A917VY39_9NOCA</name>
<feature type="region of interest" description="Disordered" evidence="1">
    <location>
        <begin position="204"/>
        <end position="234"/>
    </location>
</feature>
<dbReference type="InterPro" id="IPR005094">
    <property type="entry name" value="Endonuclease_MobA/VirD2"/>
</dbReference>
<dbReference type="AlphaFoldDB" id="A0A917VY39"/>
<feature type="compositionally biased region" description="Basic and acidic residues" evidence="1">
    <location>
        <begin position="218"/>
        <end position="234"/>
    </location>
</feature>
<feature type="compositionally biased region" description="Basic and acidic residues" evidence="1">
    <location>
        <begin position="597"/>
        <end position="609"/>
    </location>
</feature>
<dbReference type="Pfam" id="PF03432">
    <property type="entry name" value="Relaxase"/>
    <property type="match status" value="1"/>
</dbReference>
<reference evidence="3" key="2">
    <citation type="submission" date="2020-09" db="EMBL/GenBank/DDBJ databases">
        <authorList>
            <person name="Sun Q."/>
            <person name="Zhou Y."/>
        </authorList>
    </citation>
    <scope>NUCLEOTIDE SEQUENCE</scope>
    <source>
        <strain evidence="3">CGMCC 4.3508</strain>
    </source>
</reference>
<reference evidence="3" key="1">
    <citation type="journal article" date="2014" name="Int. J. Syst. Evol. Microbiol.">
        <title>Complete genome sequence of Corynebacterium casei LMG S-19264T (=DSM 44701T), isolated from a smear-ripened cheese.</title>
        <authorList>
            <consortium name="US DOE Joint Genome Institute (JGI-PGF)"/>
            <person name="Walter F."/>
            <person name="Albersmeier A."/>
            <person name="Kalinowski J."/>
            <person name="Ruckert C."/>
        </authorList>
    </citation>
    <scope>NUCLEOTIDE SEQUENCE</scope>
    <source>
        <strain evidence="3">CGMCC 4.3508</strain>
    </source>
</reference>